<comment type="caution">
    <text evidence="2">The sequence shown here is derived from an EMBL/GenBank/DDBJ whole genome shotgun (WGS) entry which is preliminary data.</text>
</comment>
<accession>A0ABT4QHZ3</accession>
<dbReference type="EMBL" id="JAQAGZ010000024">
    <property type="protein sequence ID" value="MCZ8516491.1"/>
    <property type="molecule type" value="Genomic_DNA"/>
</dbReference>
<dbReference type="Gene3D" id="2.60.120.560">
    <property type="entry name" value="Exo-inulinase, domain 1"/>
    <property type="match status" value="1"/>
</dbReference>
<evidence type="ECO:0000313" key="3">
    <source>
        <dbReference type="Proteomes" id="UP001527882"/>
    </source>
</evidence>
<organism evidence="2 3">
    <name type="scientific">Paenibacillus gyeongsangnamensis</name>
    <dbReference type="NCBI Taxonomy" id="3388067"/>
    <lineage>
        <taxon>Bacteria</taxon>
        <taxon>Bacillati</taxon>
        <taxon>Bacillota</taxon>
        <taxon>Bacilli</taxon>
        <taxon>Bacillales</taxon>
        <taxon>Paenibacillaceae</taxon>
        <taxon>Paenibacillus</taxon>
    </lineage>
</organism>
<dbReference type="InterPro" id="IPR037524">
    <property type="entry name" value="PA14/GLEYA"/>
</dbReference>
<dbReference type="RefSeq" id="WP_269885028.1">
    <property type="nucleotide sequence ID" value="NZ_JAQAGZ010000024.1"/>
</dbReference>
<dbReference type="SUPFAM" id="SSF51445">
    <property type="entry name" value="(Trans)glycosidases"/>
    <property type="match status" value="1"/>
</dbReference>
<reference evidence="2 3" key="1">
    <citation type="submission" date="2022-12" db="EMBL/GenBank/DDBJ databases">
        <title>Draft genome sequence of Paenibacillus sp. dW9.</title>
        <authorList>
            <person name="Choi E.-W."/>
            <person name="Kim D.-U."/>
        </authorList>
    </citation>
    <scope>NUCLEOTIDE SEQUENCE [LARGE SCALE GENOMIC DNA]</scope>
    <source>
        <strain evidence="3">dW9</strain>
    </source>
</reference>
<proteinExistence type="predicted"/>
<gene>
    <name evidence="2" type="ORF">O9H85_29710</name>
</gene>
<dbReference type="Proteomes" id="UP001527882">
    <property type="component" value="Unassembled WGS sequence"/>
</dbReference>
<sequence>MTTPRDLIGTWDGVTKSARLERPYEDRTQMEVPFGGGSFYKAGWRAYMDTQLGIKFKNGIGVMFNSIYDKEIEPTIQLLVESGLTHTRYEIGWGILQYDDETIVGVNALKQAEIKSTLALFKQYGLRPLILLSSYHGGPCPMKLVPTALTVAAAVGDRQIKLDPAKLTGIIVNYTGLSGQSGANAFPLITSLDSTTGIAQLSVPLNIAIPVGAYNLTKLKYQPFSPKYFANGTVNPASDESIAGWAKYVKIVCNLAAAQCGVGGFDVEVWNEMTFGSSFLGIGNYYNPAPTIYQSGSDYMYTSKSGEVVFGYQSLLAMTADIVKDPVTGYPGTKVINGFANQTPFPNGRWIHKGVDGLSRHYYPAYDTTKSQWNGLASDWKYSPNVTVDAQGNTPSSFVPYFTAALPEHNYTFYVTETITNDVVPFPSGFKDHYRFSNFDGIYSEVWQSENNFLTNNYTQTLANQKGISSTDSRLGDLRFHIAAKTFLRMLLFQNHKGLATNIIYNAKETDVSFAVIRTAFFNQLKSDNYVLTDTARVIAGEQLRSLKNAITMFNNSVILENPRKLKVAEVVEYKPRLVFKGDGTDRHPDMYNRDNFVVLPFQITEKKFTIPYYVMTQDTCFKWVGTKDDLDPTAYDMPPQMFDLTLENINPFKAIVSVYDPITNTSVPVTIVSSTANSMKVNLEVTDYPRFLNIEEAAAGPQISGFTLDKTASGGAISFVPNFTGTVDVTWGRYPVRQTSKFKREFWDHYDANWRTKAPTAIDYIDTIDFMDRGGLHPLAKGSQTRITGKIKPKYSEVYNFSMYADTPNVNLYINNVQLLKIGSFDWNNQIALQAGVEYDLLFESTSAYNERNAVSIYWYSDSQEKEPLVSSDTGLPANKVTLNVYKDQTTWYEIAGLRDGDGVKLSYTDGVVRSKFPMWSYDYKGALPSYYADPAVPLAANPVTLLVADDFNRTSTGSGMIGTSSVGGITWKINNADGIFDLGNNGVHLTLSKHTLDFLYTDLNGKTANPSDVDISVKVVKQGNMTGLVFRGLNFSIGHYNMVVKDATTGTYAIWSDFKVIAPTTVVPKDGDVLRIVAKGPSITLYVNGVIVKTITSTANLSNGTCHGFCSHAVGYDLDNVVIHPVL</sequence>
<feature type="domain" description="PA14" evidence="1">
    <location>
        <begin position="738"/>
        <end position="874"/>
    </location>
</feature>
<dbReference type="InterPro" id="IPR017853">
    <property type="entry name" value="GH"/>
</dbReference>
<evidence type="ECO:0000313" key="2">
    <source>
        <dbReference type="EMBL" id="MCZ8516491.1"/>
    </source>
</evidence>
<name>A0ABT4QHZ3_9BACL</name>
<dbReference type="SUPFAM" id="SSF56988">
    <property type="entry name" value="Anthrax protective antigen"/>
    <property type="match status" value="1"/>
</dbReference>
<protein>
    <recommendedName>
        <fullName evidence="1">PA14 domain-containing protein</fullName>
    </recommendedName>
</protein>
<keyword evidence="3" id="KW-1185">Reference proteome</keyword>
<dbReference type="Gene3D" id="3.90.182.10">
    <property type="entry name" value="Toxin - Anthrax Protective Antigen,domain 1"/>
    <property type="match status" value="1"/>
</dbReference>
<dbReference type="PROSITE" id="PS51820">
    <property type="entry name" value="PA14"/>
    <property type="match status" value="1"/>
</dbReference>
<evidence type="ECO:0000259" key="1">
    <source>
        <dbReference type="PROSITE" id="PS51820"/>
    </source>
</evidence>